<proteinExistence type="predicted"/>
<feature type="transmembrane region" description="Helical" evidence="1">
    <location>
        <begin position="37"/>
        <end position="65"/>
    </location>
</feature>
<name>A0A1H0N7V3_9GAMM</name>
<keyword evidence="4" id="KW-1185">Reference proteome</keyword>
<feature type="transmembrane region" description="Helical" evidence="1">
    <location>
        <begin position="173"/>
        <end position="195"/>
    </location>
</feature>
<reference evidence="4" key="1">
    <citation type="submission" date="2016-10" db="EMBL/GenBank/DDBJ databases">
        <authorList>
            <person name="Varghese N."/>
            <person name="Submissions S."/>
        </authorList>
    </citation>
    <scope>NUCLEOTIDE SEQUENCE [LARGE SCALE GENOMIC DNA]</scope>
    <source>
        <strain evidence="4">JCM 18416</strain>
    </source>
</reference>
<keyword evidence="1" id="KW-0812">Transmembrane</keyword>
<dbReference type="Proteomes" id="UP000199460">
    <property type="component" value="Unassembled WGS sequence"/>
</dbReference>
<keyword evidence="1" id="KW-1133">Transmembrane helix</keyword>
<dbReference type="SUPFAM" id="SSF53649">
    <property type="entry name" value="Alkaline phosphatase-like"/>
    <property type="match status" value="1"/>
</dbReference>
<evidence type="ECO:0000259" key="2">
    <source>
        <dbReference type="Pfam" id="PF00884"/>
    </source>
</evidence>
<keyword evidence="1" id="KW-0472">Membrane</keyword>
<dbReference type="Pfam" id="PF00884">
    <property type="entry name" value="Sulfatase"/>
    <property type="match status" value="1"/>
</dbReference>
<keyword evidence="3" id="KW-0808">Transferase</keyword>
<dbReference type="GO" id="GO:0016740">
    <property type="term" value="F:transferase activity"/>
    <property type="evidence" value="ECO:0007669"/>
    <property type="project" value="UniProtKB-KW"/>
</dbReference>
<evidence type="ECO:0000256" key="1">
    <source>
        <dbReference type="SAM" id="Phobius"/>
    </source>
</evidence>
<organism evidence="3 4">
    <name type="scientific">Ectopseudomonas guguanensis</name>
    <dbReference type="NCBI Taxonomy" id="1198456"/>
    <lineage>
        <taxon>Bacteria</taxon>
        <taxon>Pseudomonadati</taxon>
        <taxon>Pseudomonadota</taxon>
        <taxon>Gammaproteobacteria</taxon>
        <taxon>Pseudomonadales</taxon>
        <taxon>Pseudomonadaceae</taxon>
        <taxon>Ectopseudomonas</taxon>
    </lineage>
</organism>
<feature type="domain" description="Sulfatase N-terminal" evidence="2">
    <location>
        <begin position="252"/>
        <end position="536"/>
    </location>
</feature>
<dbReference type="InterPro" id="IPR017850">
    <property type="entry name" value="Alkaline_phosphatase_core_sf"/>
</dbReference>
<sequence length="628" mass="70091">MRGFLISYFSLGCALLRSRLAISVEVFLWVLVPAGFLYKYVSTFGADCAVVVPHLLLVFSLWLAFFSFRMLNWRLGSWLGRGQRLLGVGLFVLPFLMLFAWYVLVLVGLASWGRVPTWPLLQVYLFQGFYLIGVLGVSTWALLLVLSGAIFLFGWGCRKILSLDSARLASAKLTLPGLIAISLLGVAGAGGHFALKALGLDDFHPQEPIGVSFFPNSAPKLQTHAVSVPPLVDAIEREAFNAYGPKKSFNPRNVVLIVGDALRADHMGMYGYSQPTTPLLEAAAVLHQTLMASNTRSICAESSCGLMAIASSRPLHLLPNKPLTLHEVLRRHGYKVHLILSGDHTNFYGLKEAYGEVDSYSDGTTQAARYINDDLLIMDRIDELPQYSGGAPVMFQFHFMSAHGLGLKQEQGGLFLPSVNYYRWSMGKNGRKSPSLEDIPKAVNYYDNGVLQFDLFVNRALERLEAKGYLDNAVVVIVADHGEMLGEKDFFGHQFRVHEPVLNIPFILQRRGYSGEEFGDWKFTSQIDVSPTILHELDIDPPSVWKGEALQLPARSRFLHFQQAPMVGLYSISTENSILKYWKDLEQGGEFVFDLSEDPSESSNIVDMVDLEVMQEWRREVMSSALFK</sequence>
<feature type="transmembrane region" description="Helical" evidence="1">
    <location>
        <begin position="129"/>
        <end position="153"/>
    </location>
</feature>
<accession>A0A1H0N7V3</accession>
<dbReference type="InterPro" id="IPR052701">
    <property type="entry name" value="GAG_Ulvan_Degrading_Sulfatases"/>
</dbReference>
<evidence type="ECO:0000313" key="4">
    <source>
        <dbReference type="Proteomes" id="UP000199460"/>
    </source>
</evidence>
<gene>
    <name evidence="3" type="ORF">SAMN05216213_102268</name>
</gene>
<protein>
    <submittedName>
        <fullName evidence="3">Phosphoethanolamine transferase for glucans (OPG), alkaline phosphatase superfamily</fullName>
    </submittedName>
</protein>
<dbReference type="OrthoDB" id="9786870at2"/>
<dbReference type="PANTHER" id="PTHR43751:SF3">
    <property type="entry name" value="SULFATASE N-TERMINAL DOMAIN-CONTAINING PROTEIN"/>
    <property type="match status" value="1"/>
</dbReference>
<dbReference type="InterPro" id="IPR000917">
    <property type="entry name" value="Sulfatase_N"/>
</dbReference>
<dbReference type="AlphaFoldDB" id="A0A1H0N7V3"/>
<dbReference type="EMBL" id="FNJJ01000002">
    <property type="protein sequence ID" value="SDO88721.1"/>
    <property type="molecule type" value="Genomic_DNA"/>
</dbReference>
<dbReference type="PANTHER" id="PTHR43751">
    <property type="entry name" value="SULFATASE"/>
    <property type="match status" value="1"/>
</dbReference>
<evidence type="ECO:0000313" key="3">
    <source>
        <dbReference type="EMBL" id="SDO88721.1"/>
    </source>
</evidence>
<dbReference type="Gene3D" id="3.40.720.10">
    <property type="entry name" value="Alkaline Phosphatase, subunit A"/>
    <property type="match status" value="1"/>
</dbReference>
<feature type="transmembrane region" description="Helical" evidence="1">
    <location>
        <begin position="85"/>
        <end position="109"/>
    </location>
</feature>